<dbReference type="InterPro" id="IPR000742">
    <property type="entry name" value="EGF"/>
</dbReference>
<dbReference type="Gene3D" id="2.10.25.10">
    <property type="entry name" value="Laminin"/>
    <property type="match status" value="1"/>
</dbReference>
<dbReference type="SUPFAM" id="SSF52058">
    <property type="entry name" value="L domain-like"/>
    <property type="match status" value="1"/>
</dbReference>
<dbReference type="AlphaFoldDB" id="F4PPK9"/>
<name>F4PPK9_CACFS</name>
<dbReference type="Gene3D" id="3.80.10.10">
    <property type="entry name" value="Ribonuclease Inhibitor"/>
    <property type="match status" value="1"/>
</dbReference>
<gene>
    <name evidence="2" type="ORF">DFA_04440</name>
</gene>
<evidence type="ECO:0000313" key="2">
    <source>
        <dbReference type="EMBL" id="EGG22322.1"/>
    </source>
</evidence>
<dbReference type="OrthoDB" id="5951731at2759"/>
<dbReference type="RefSeq" id="XP_004360173.1">
    <property type="nucleotide sequence ID" value="XM_004360116.1"/>
</dbReference>
<reference evidence="3" key="1">
    <citation type="journal article" date="2011" name="Genome Res.">
        <title>Phylogeny-wide analysis of social amoeba genomes highlights ancient origins for complex intercellular communication.</title>
        <authorList>
            <person name="Heidel A.J."/>
            <person name="Lawal H.M."/>
            <person name="Felder M."/>
            <person name="Schilde C."/>
            <person name="Helps N.R."/>
            <person name="Tunggal B."/>
            <person name="Rivero F."/>
            <person name="John U."/>
            <person name="Schleicher M."/>
            <person name="Eichinger L."/>
            <person name="Platzer M."/>
            <person name="Noegel A.A."/>
            <person name="Schaap P."/>
            <person name="Gloeckner G."/>
        </authorList>
    </citation>
    <scope>NUCLEOTIDE SEQUENCE [LARGE SCALE GENOMIC DNA]</scope>
    <source>
        <strain evidence="3">SH3</strain>
    </source>
</reference>
<keyword evidence="3" id="KW-1185">Reference proteome</keyword>
<protein>
    <recommendedName>
        <fullName evidence="1">EGF-like domain-containing protein</fullName>
    </recommendedName>
</protein>
<dbReference type="GeneID" id="14874269"/>
<feature type="domain" description="EGF-like" evidence="1">
    <location>
        <begin position="472"/>
        <end position="483"/>
    </location>
</feature>
<dbReference type="InterPro" id="IPR032675">
    <property type="entry name" value="LRR_dom_sf"/>
</dbReference>
<proteinExistence type="predicted"/>
<sequence>MSVQELNSAIWIIRQYGSTIQENEAAICSSGYFTCSPTNDHIIKINLDGYPTTTTGALPPLQTEFVFPELVELRIRVEMLKTPSFNILDYIGTSVALKVIDIINDGSVTRIPTAFIVTSSFTEFPLSVYPDTLESIKSRNGDLTTFPNVPQSVSSYEFPNNKLQGAIPWNIFQNTNNILFDISNNPLITSTSVPQSFCSNKLRIRGCPSITSVPDCFLCYRLNTIAVQIDIIPDPDFQCNIVLDSTMIYTVKGSGNITGENIGYGNNVDNRYLLRPLISNKHLSFFDGLREVGPPRTVALTLDSMYPSYTYNFTVVEVAIEMESLLYRQLPTGVVQFRAFVYNFNAYIPHTFKINGRVDSFYPSNETLVSWDNIIKVGSNYSFTGYFGLGSGRSVAVYFNGDPSICTVFNISSGVVECNQTKYWSGIGLTNITINVNGFWSTPIFANLSSLESLCNTTGCSGHGICDQYGVCVCDTGYYSDKCLGKYPTFASGSYDLNNRKLISIYGDFGPYNQTIVSIKLNDTDCQVTSKSQSLINCTLVSDPSDGLALVRLTVDNSTNNGNNWIYFHHRSSGSGSDSNELTCPFNCYGHGQCINGKCKCDTDIFH</sequence>
<evidence type="ECO:0000313" key="3">
    <source>
        <dbReference type="Proteomes" id="UP000007797"/>
    </source>
</evidence>
<organism evidence="2 3">
    <name type="scientific">Cavenderia fasciculata</name>
    <name type="common">Slime mold</name>
    <name type="synonym">Dictyostelium fasciculatum</name>
    <dbReference type="NCBI Taxonomy" id="261658"/>
    <lineage>
        <taxon>Eukaryota</taxon>
        <taxon>Amoebozoa</taxon>
        <taxon>Evosea</taxon>
        <taxon>Eumycetozoa</taxon>
        <taxon>Dictyostelia</taxon>
        <taxon>Acytosteliales</taxon>
        <taxon>Cavenderiaceae</taxon>
        <taxon>Cavenderia</taxon>
    </lineage>
</organism>
<evidence type="ECO:0000259" key="1">
    <source>
        <dbReference type="PROSITE" id="PS01186"/>
    </source>
</evidence>
<dbReference type="Proteomes" id="UP000007797">
    <property type="component" value="Unassembled WGS sequence"/>
</dbReference>
<dbReference type="InterPro" id="IPR053331">
    <property type="entry name" value="EGF-like_comC"/>
</dbReference>
<dbReference type="PANTHER" id="PTHR24032">
    <property type="entry name" value="EGF-LIKE DOMAIN-CONTAINING PROTEIN-RELATED-RELATED"/>
    <property type="match status" value="1"/>
</dbReference>
<dbReference type="EMBL" id="GL883009">
    <property type="protein sequence ID" value="EGG22322.1"/>
    <property type="molecule type" value="Genomic_DNA"/>
</dbReference>
<accession>F4PPK9</accession>
<dbReference type="KEGG" id="dfa:DFA_04440"/>
<dbReference type="PROSITE" id="PS01186">
    <property type="entry name" value="EGF_2"/>
    <property type="match status" value="1"/>
</dbReference>